<evidence type="ECO:0000313" key="1">
    <source>
        <dbReference type="EMBL" id="QBJ02916.1"/>
    </source>
</evidence>
<dbReference type="EMBL" id="MK552327">
    <property type="protein sequence ID" value="QBJ02916.1"/>
    <property type="molecule type" value="Genomic_DNA"/>
</dbReference>
<reference evidence="1 2" key="1">
    <citation type="submission" date="2019-02" db="EMBL/GenBank/DDBJ databases">
        <authorList>
            <person name="Frampton R.A."/>
            <person name="Wojtus J.K."/>
            <person name="Fineran P.C."/>
            <person name="Hendrickson H.L."/>
        </authorList>
    </citation>
    <scope>NUCLEOTIDE SEQUENCE [LARGE SCALE GENOMIC DNA]</scope>
</reference>
<proteinExistence type="predicted"/>
<organism evidence="1 2">
    <name type="scientific">Pseudomonas phage Psa21</name>
    <dbReference type="NCBI Taxonomy" id="2530023"/>
    <lineage>
        <taxon>Viruses</taxon>
        <taxon>Duplodnaviria</taxon>
        <taxon>Heunggongvirae</taxon>
        <taxon>Uroviricota</taxon>
        <taxon>Caudoviricetes</taxon>
        <taxon>Chimalliviridae</taxon>
        <taxon>Tepukevirus</taxon>
        <taxon>Tepukevirus Psa21</taxon>
    </lineage>
</organism>
<keyword evidence="2" id="KW-1185">Reference proteome</keyword>
<accession>A0A481W4Z4</accession>
<gene>
    <name evidence="1" type="ORF">PSA21_390</name>
</gene>
<sequence length="243" mass="26972">MTYIVYDGKTLIADKLMSQGVGSYALGRKPRTAGGFVVNRPGKKVDVYYNDTEKVIFLRKGLYEGKEIKCLAMAGQIVNLGELISYLEQGHDLDHYLDCEAAVYPVKERRNFGPGNSITVVMKDGAGYNFHHVSDGIDRVMSSKGLIHGGAGVSWVNGINPHLSTPLTALEAFVIGSHYSSVVSEEFDYYCSVTNEYKKNQKLSMRQRESILARVQSRFALNGEVANENYVNLPFTNIIKKAD</sequence>
<dbReference type="Proteomes" id="UP000294134">
    <property type="component" value="Segment"/>
</dbReference>
<evidence type="ECO:0000313" key="2">
    <source>
        <dbReference type="Proteomes" id="UP000294134"/>
    </source>
</evidence>
<name>A0A481W4Z4_9CAUD</name>
<protein>
    <submittedName>
        <fullName evidence="1">Uncharacterized protein</fullName>
    </submittedName>
</protein>